<dbReference type="InterPro" id="IPR017871">
    <property type="entry name" value="ABC_transporter-like_CS"/>
</dbReference>
<evidence type="ECO:0000313" key="7">
    <source>
        <dbReference type="EMBL" id="NMQ19368.1"/>
    </source>
</evidence>
<dbReference type="CDD" id="cd03219">
    <property type="entry name" value="ABC_Mj1267_LivG_branched"/>
    <property type="match status" value="1"/>
</dbReference>
<dbReference type="PROSITE" id="PS00211">
    <property type="entry name" value="ABC_TRANSPORTER_1"/>
    <property type="match status" value="1"/>
</dbReference>
<protein>
    <submittedName>
        <fullName evidence="7">ABC transporter ATP-binding protein</fullName>
    </submittedName>
</protein>
<proteinExistence type="inferred from homology"/>
<evidence type="ECO:0000313" key="8">
    <source>
        <dbReference type="Proteomes" id="UP000760480"/>
    </source>
</evidence>
<keyword evidence="8" id="KW-1185">Reference proteome</keyword>
<sequence>MNRAPDQAPTAEPAASPLLEVRDLSMRFGGLLAVDNVNFDVRRDQIFAIIGPNGAGKTTVFNCVGGFYRPTSGSVTLDGQPIHRLSSHRIARLGLVRTFQNVRLFKTMTVVENLLVSQHTQLETRLLPGLFKTPKYRRAETEALERAAFWLDKVGLLQVANREAGNLAYGQQRRLEIARCMITHPKLLMLDEPAAGLNPQETRDLDLLINNLRAEHGVAVLLIEHDMSLVMGISDDILVMEYGRPIATGTPDEIRGDPRVIKAYLGEE</sequence>
<evidence type="ECO:0000256" key="3">
    <source>
        <dbReference type="ARBA" id="ARBA00022741"/>
    </source>
</evidence>
<dbReference type="GO" id="GO:0005524">
    <property type="term" value="F:ATP binding"/>
    <property type="evidence" value="ECO:0007669"/>
    <property type="project" value="UniProtKB-KW"/>
</dbReference>
<gene>
    <name evidence="7" type="ORF">E4P82_09285</name>
</gene>
<keyword evidence="4 7" id="KW-0067">ATP-binding</keyword>
<name>A0ABX1TML6_9GAMM</name>
<dbReference type="NCBIfam" id="NF008449">
    <property type="entry name" value="PRK11300.1"/>
    <property type="match status" value="1"/>
</dbReference>
<dbReference type="PANTHER" id="PTHR45772">
    <property type="entry name" value="CONSERVED COMPONENT OF ABC TRANSPORTER FOR NATURAL AMINO ACIDS-RELATED"/>
    <property type="match status" value="1"/>
</dbReference>
<comment type="similarity">
    <text evidence="1">Belongs to the ABC transporter superfamily.</text>
</comment>
<feature type="domain" description="ABC transporter" evidence="6">
    <location>
        <begin position="19"/>
        <end position="267"/>
    </location>
</feature>
<dbReference type="InterPro" id="IPR032823">
    <property type="entry name" value="BCA_ABC_TP_C"/>
</dbReference>
<dbReference type="SUPFAM" id="SSF52540">
    <property type="entry name" value="P-loop containing nucleoside triphosphate hydrolases"/>
    <property type="match status" value="1"/>
</dbReference>
<evidence type="ECO:0000256" key="5">
    <source>
        <dbReference type="ARBA" id="ARBA00022970"/>
    </source>
</evidence>
<reference evidence="7 8" key="1">
    <citation type="submission" date="2019-03" db="EMBL/GenBank/DDBJ databases">
        <title>Metabolic reconstructions from genomes of highly enriched 'Candidatus Accumulibacter' and 'Candidatus Competibacter' bioreactor populations.</title>
        <authorList>
            <person name="Annavajhala M.K."/>
            <person name="Welles L."/>
            <person name="Abbas B."/>
            <person name="Sorokin D."/>
            <person name="Park H."/>
            <person name="Van Loosdrecht M."/>
            <person name="Chandran K."/>
        </authorList>
    </citation>
    <scope>NUCLEOTIDE SEQUENCE [LARGE SCALE GENOMIC DNA]</scope>
    <source>
        <strain evidence="7 8">SBR_G</strain>
    </source>
</reference>
<dbReference type="InterPro" id="IPR003439">
    <property type="entry name" value="ABC_transporter-like_ATP-bd"/>
</dbReference>
<dbReference type="EMBL" id="SPMZ01000025">
    <property type="protein sequence ID" value="NMQ19368.1"/>
    <property type="molecule type" value="Genomic_DNA"/>
</dbReference>
<dbReference type="InterPro" id="IPR051120">
    <property type="entry name" value="ABC_AA/LPS_Transport"/>
</dbReference>
<comment type="caution">
    <text evidence="7">The sequence shown here is derived from an EMBL/GenBank/DDBJ whole genome shotgun (WGS) entry which is preliminary data.</text>
</comment>
<evidence type="ECO:0000259" key="6">
    <source>
        <dbReference type="PROSITE" id="PS50893"/>
    </source>
</evidence>
<dbReference type="InterPro" id="IPR027417">
    <property type="entry name" value="P-loop_NTPase"/>
</dbReference>
<evidence type="ECO:0000256" key="1">
    <source>
        <dbReference type="ARBA" id="ARBA00005417"/>
    </source>
</evidence>
<dbReference type="InterPro" id="IPR003593">
    <property type="entry name" value="AAA+_ATPase"/>
</dbReference>
<keyword evidence="2" id="KW-0813">Transport</keyword>
<dbReference type="Pfam" id="PF00005">
    <property type="entry name" value="ABC_tran"/>
    <property type="match status" value="1"/>
</dbReference>
<dbReference type="Gene3D" id="3.40.50.300">
    <property type="entry name" value="P-loop containing nucleotide triphosphate hydrolases"/>
    <property type="match status" value="1"/>
</dbReference>
<accession>A0ABX1TML6</accession>
<dbReference type="PROSITE" id="PS50893">
    <property type="entry name" value="ABC_TRANSPORTER_2"/>
    <property type="match status" value="1"/>
</dbReference>
<dbReference type="RefSeq" id="WP_169248626.1">
    <property type="nucleotide sequence ID" value="NZ_SPMZ01000025.1"/>
</dbReference>
<dbReference type="Pfam" id="PF12399">
    <property type="entry name" value="BCA_ABC_TP_C"/>
    <property type="match status" value="1"/>
</dbReference>
<keyword evidence="3" id="KW-0547">Nucleotide-binding</keyword>
<organism evidence="7 8">
    <name type="scientific">Candidatus Competibacter phosphatis</name>
    <dbReference type="NCBI Taxonomy" id="221280"/>
    <lineage>
        <taxon>Bacteria</taxon>
        <taxon>Pseudomonadati</taxon>
        <taxon>Pseudomonadota</taxon>
        <taxon>Gammaproteobacteria</taxon>
        <taxon>Candidatus Competibacteraceae</taxon>
        <taxon>Candidatus Competibacter</taxon>
    </lineage>
</organism>
<evidence type="ECO:0000256" key="4">
    <source>
        <dbReference type="ARBA" id="ARBA00022840"/>
    </source>
</evidence>
<keyword evidence="5" id="KW-0029">Amino-acid transport</keyword>
<dbReference type="PANTHER" id="PTHR45772:SF11">
    <property type="entry name" value="HIGH-AFFINITY BRANCHED-CHAIN AMINO ACID TRANSPORT ATP-BINDING PROTEIN LIVG"/>
    <property type="match status" value="1"/>
</dbReference>
<dbReference type="SMART" id="SM00382">
    <property type="entry name" value="AAA"/>
    <property type="match status" value="1"/>
</dbReference>
<dbReference type="Proteomes" id="UP000760480">
    <property type="component" value="Unassembled WGS sequence"/>
</dbReference>
<evidence type="ECO:0000256" key="2">
    <source>
        <dbReference type="ARBA" id="ARBA00022448"/>
    </source>
</evidence>